<dbReference type="Proteomes" id="UP000440578">
    <property type="component" value="Unassembled WGS sequence"/>
</dbReference>
<evidence type="ECO:0000256" key="5">
    <source>
        <dbReference type="ARBA" id="ARBA00022801"/>
    </source>
</evidence>
<keyword evidence="5 18" id="KW-0378">Hydrolase</keyword>
<organism evidence="21 22">
    <name type="scientific">Amphibalanus amphitrite</name>
    <name type="common">Striped barnacle</name>
    <name type="synonym">Balanus amphitrite</name>
    <dbReference type="NCBI Taxonomy" id="1232801"/>
    <lineage>
        <taxon>Eukaryota</taxon>
        <taxon>Metazoa</taxon>
        <taxon>Ecdysozoa</taxon>
        <taxon>Arthropoda</taxon>
        <taxon>Crustacea</taxon>
        <taxon>Multicrustacea</taxon>
        <taxon>Cirripedia</taxon>
        <taxon>Thoracica</taxon>
        <taxon>Thoracicalcarea</taxon>
        <taxon>Balanomorpha</taxon>
        <taxon>Balanoidea</taxon>
        <taxon>Balanidae</taxon>
        <taxon>Amphibalaninae</taxon>
        <taxon>Amphibalanus</taxon>
    </lineage>
</organism>
<feature type="binding site" evidence="16">
    <location>
        <position position="627"/>
    </location>
    <ligand>
        <name>Ca(2+)</name>
        <dbReference type="ChEBI" id="CHEBI:29108"/>
    </ligand>
</feature>
<feature type="active site" evidence="15">
    <location>
        <position position="406"/>
    </location>
</feature>
<keyword evidence="9 17" id="KW-1015">Disulfide bond</keyword>
<dbReference type="EC" id="3.2.1.-" evidence="18"/>
<dbReference type="GO" id="GO:0004571">
    <property type="term" value="F:mannosyl-oligosaccharide 1,2-alpha-mannosidase activity"/>
    <property type="evidence" value="ECO:0007669"/>
    <property type="project" value="UniProtKB-EC"/>
</dbReference>
<sequence>MPVSDDILPRYQRLPGGNGSRPFRCRETHLFFAIGATILIICFGTIFFMPDLSESLRRMESLSRVQKQVRDTAEGFLLPPPPHAEPDAVGAAPPRHAGQIEDPHLAQDRQKLYEKVRSAGGLPPPPLAKPRQGAAAADAPADAGDADNVDVDEPLPAAAAAAVPGAGTNKRALPEGEDSDPVMRQRRDTIKQMMQHAWKGYATYAWGSNELRPVSKRGHSAGIFGNRPMGATIVDAMDTLYIMGMDAEFEEGRRWIADHLDVSKMDSEVSIFEMNIRYVGGLLSCYALTGDTMFRDKALAIAHAMLPGFNTPTGIPYSLVVPTTGRAKNYGWASGASSILSEFGTLHMEFSYLSDVTGEPEYRKKVERIRQVLNGLEKPNGLYPNYLNPKTGKWGQRHVSTGALGDSFYEYLLKEWLRSGRRDTEALTMFRHAIGNITERMLKKSKVSGLTYLAEVQYERPNHKMDHLACFIGGLYALAGVTDKNKDSARYMEIGAEITNTCHESYDRTATKLGPENFRFSDAIEAKAMKLQEKYYILRPEVIESYFVLWRLTGDPKYREWGWEAAQAIERYCRAEAGYSGIQNVDSTSPRQDDVQQSYFLAETLKYLYLLFSDNSLLPLDQWVLNTEAHPLPIRGVNPYYRPHVGD</sequence>
<keyword evidence="22" id="KW-1185">Reference proteome</keyword>
<feature type="region of interest" description="Disordered" evidence="19">
    <location>
        <begin position="117"/>
        <end position="182"/>
    </location>
</feature>
<dbReference type="InterPro" id="IPR050749">
    <property type="entry name" value="Glycosyl_Hydrolase_47"/>
</dbReference>
<name>A0A6A4VU69_AMPAM</name>
<dbReference type="OrthoDB" id="8118055at2759"/>
<evidence type="ECO:0000256" key="1">
    <source>
        <dbReference type="ARBA" id="ARBA00001913"/>
    </source>
</evidence>
<evidence type="ECO:0000313" key="22">
    <source>
        <dbReference type="Proteomes" id="UP000440578"/>
    </source>
</evidence>
<evidence type="ECO:0000256" key="18">
    <source>
        <dbReference type="RuleBase" id="RU361193"/>
    </source>
</evidence>
<evidence type="ECO:0000256" key="8">
    <source>
        <dbReference type="ARBA" id="ARBA00023136"/>
    </source>
</evidence>
<evidence type="ECO:0000256" key="11">
    <source>
        <dbReference type="ARBA" id="ARBA00047669"/>
    </source>
</evidence>
<keyword evidence="20" id="KW-1133">Transmembrane helix</keyword>
<dbReference type="GO" id="GO:0005975">
    <property type="term" value="P:carbohydrate metabolic process"/>
    <property type="evidence" value="ECO:0007669"/>
    <property type="project" value="InterPro"/>
</dbReference>
<comment type="cofactor">
    <cofactor evidence="1 16">
        <name>Ca(2+)</name>
        <dbReference type="ChEBI" id="CHEBI:29108"/>
    </cofactor>
</comment>
<feature type="active site" description="Proton donor" evidence="15">
    <location>
        <position position="273"/>
    </location>
</feature>
<evidence type="ECO:0000256" key="10">
    <source>
        <dbReference type="ARBA" id="ARBA00023295"/>
    </source>
</evidence>
<dbReference type="GO" id="GO:0000139">
    <property type="term" value="C:Golgi membrane"/>
    <property type="evidence" value="ECO:0007669"/>
    <property type="project" value="TreeGrafter"/>
</dbReference>
<dbReference type="InterPro" id="IPR012341">
    <property type="entry name" value="6hp_glycosidase-like_sf"/>
</dbReference>
<comment type="catalytic activity">
    <reaction evidence="11">
        <text>N(4)-(alpha-D-Man-(1-&gt;2)-alpha-D-Man-(1-&gt;2)-alpha-D-Man-(1-&gt;3)-[alpha-D-Man-(1-&gt;3)-[alpha-D-Man-(1-&gt;2)-alpha-D-Man-(1-&gt;6)]-alpha-D-Man-(1-&gt;6)]-beta-D-Man-(1-&gt;4)-beta-D-GlcNAc-(1-&gt;4)-beta-D-GlcNAc)-L-asparaginyl-[protein] (N-glucan mannose isomer 8A1,2,3B1,3) + 3 H2O = N(4)-(alpha-D-Man-(1-&gt;3)-[alpha-D-Man-(1-&gt;3)-[alpha-D-Man-(1-&gt;6)]-alpha-D-Man-(1-&gt;6)]-beta-D-Man-(1-&gt;4)-beta-D-GlcNAc-(1-&gt;4)-beta-D-GlcNAc)-L-asparaginyl-[protein] (N-glucan mannose isomer 5A1,2) + 3 beta-D-mannose</text>
        <dbReference type="Rhea" id="RHEA:56028"/>
        <dbReference type="Rhea" id="RHEA-COMP:14358"/>
        <dbReference type="Rhea" id="RHEA-COMP:14367"/>
        <dbReference type="ChEBI" id="CHEBI:15377"/>
        <dbReference type="ChEBI" id="CHEBI:28563"/>
        <dbReference type="ChEBI" id="CHEBI:59087"/>
        <dbReference type="ChEBI" id="CHEBI:60628"/>
        <dbReference type="EC" id="3.2.1.113"/>
    </reaction>
</comment>
<comment type="catalytic activity">
    <reaction evidence="12">
        <text>N(4)-(alpha-D-Man-(1-&gt;2)-alpha-D-Man-(1-&gt;2)-alpha-D-Man-(1-&gt;3)-[alpha-D-Man-(1-&gt;2)-alpha-D-Man-(1-&gt;3)-[alpha-D-Man-(1-&gt;2)-alpha-D-Man-(1-&gt;6)]-alpha-D-Man-(1-&gt;6)]-beta-D-Man-(1-&gt;4)-beta-D-GlcNAc-(1-&gt;4)-beta-D-GlcNAc)-L-asparaginyl-[protein] (N-glucan mannose isomer 9A1,2,3B1,2,3) + 4 H2O = N(4)-(alpha-D-Man-(1-&gt;3)-[alpha-D-Man-(1-&gt;3)-[alpha-D-Man-(1-&gt;6)]-alpha-D-Man-(1-&gt;6)]-beta-D-Man-(1-&gt;4)-beta-D-GlcNAc-(1-&gt;4)-beta-D-GlcNAc)-L-asparaginyl-[protein] (N-glucan mannose isomer 5A1,2) + 4 beta-D-mannose</text>
        <dbReference type="Rhea" id="RHEA:56008"/>
        <dbReference type="Rhea" id="RHEA-COMP:14356"/>
        <dbReference type="Rhea" id="RHEA-COMP:14367"/>
        <dbReference type="ChEBI" id="CHEBI:15377"/>
        <dbReference type="ChEBI" id="CHEBI:28563"/>
        <dbReference type="ChEBI" id="CHEBI:59087"/>
        <dbReference type="ChEBI" id="CHEBI:139493"/>
        <dbReference type="EC" id="3.2.1.113"/>
    </reaction>
</comment>
<dbReference type="PRINTS" id="PR00747">
    <property type="entry name" value="GLYHDRLASE47"/>
</dbReference>
<keyword evidence="6 16" id="KW-0106">Calcium</keyword>
<protein>
    <recommendedName>
        <fullName evidence="18">alpha-1,2-Mannosidase</fullName>
        <ecNumber evidence="18">3.2.1.-</ecNumber>
    </recommendedName>
</protein>
<evidence type="ECO:0000256" key="17">
    <source>
        <dbReference type="PIRSR" id="PIRSR601382-3"/>
    </source>
</evidence>
<evidence type="ECO:0000256" key="2">
    <source>
        <dbReference type="ARBA" id="ARBA00004922"/>
    </source>
</evidence>
<proteinExistence type="inferred from homology"/>
<comment type="similarity">
    <text evidence="3 18">Belongs to the glycosyl hydrolase 47 family.</text>
</comment>
<keyword evidence="7" id="KW-0735">Signal-anchor</keyword>
<dbReference type="SUPFAM" id="SSF48225">
    <property type="entry name" value="Seven-hairpin glycosidases"/>
    <property type="match status" value="1"/>
</dbReference>
<dbReference type="Pfam" id="PF01532">
    <property type="entry name" value="Glyco_hydro_47"/>
    <property type="match status" value="1"/>
</dbReference>
<feature type="compositionally biased region" description="Acidic residues" evidence="19">
    <location>
        <begin position="144"/>
        <end position="153"/>
    </location>
</feature>
<dbReference type="EMBL" id="VIIS01001555">
    <property type="protein sequence ID" value="KAF0296489.1"/>
    <property type="molecule type" value="Genomic_DNA"/>
</dbReference>
<dbReference type="FunFam" id="1.50.10.10:FF:000002">
    <property type="entry name" value="alpha-1,2-Mannosidase"/>
    <property type="match status" value="1"/>
</dbReference>
<feature type="active site" description="Proton donor" evidence="15">
    <location>
        <position position="516"/>
    </location>
</feature>
<evidence type="ECO:0000256" key="9">
    <source>
        <dbReference type="ARBA" id="ARBA00023157"/>
    </source>
</evidence>
<evidence type="ECO:0000256" key="12">
    <source>
        <dbReference type="ARBA" id="ARBA00048605"/>
    </source>
</evidence>
<evidence type="ECO:0000256" key="14">
    <source>
        <dbReference type="ARBA" id="ARBA00060399"/>
    </source>
</evidence>
<gene>
    <name evidence="21" type="ORF">FJT64_006047</name>
</gene>
<feature type="transmembrane region" description="Helical" evidence="20">
    <location>
        <begin position="30"/>
        <end position="49"/>
    </location>
</feature>
<evidence type="ECO:0000256" key="19">
    <source>
        <dbReference type="SAM" id="MobiDB-lite"/>
    </source>
</evidence>
<comment type="function">
    <text evidence="13">Involved in the maturation of Asn-linked oligosaccharides. Progressively trim alpha-1,2-linked mannose residues from Man(9)GlcNAc(2) to produce Man(5)GlcNAc(2).</text>
</comment>
<keyword evidence="16" id="KW-0479">Metal-binding</keyword>
<evidence type="ECO:0000256" key="4">
    <source>
        <dbReference type="ARBA" id="ARBA00022692"/>
    </source>
</evidence>
<feature type="region of interest" description="Disordered" evidence="19">
    <location>
        <begin position="74"/>
        <end position="99"/>
    </location>
</feature>
<dbReference type="AlphaFoldDB" id="A0A6A4VU69"/>
<dbReference type="InterPro" id="IPR001382">
    <property type="entry name" value="Glyco_hydro_47"/>
</dbReference>
<dbReference type="PANTHER" id="PTHR11742:SF6">
    <property type="entry name" value="MANNOSYL-OLIGOSACCHARIDE ALPHA-1,2-MANNOSIDASE IA-RELATED"/>
    <property type="match status" value="1"/>
</dbReference>
<evidence type="ECO:0000256" key="7">
    <source>
        <dbReference type="ARBA" id="ARBA00022968"/>
    </source>
</evidence>
<feature type="compositionally biased region" description="Low complexity" evidence="19">
    <location>
        <begin position="133"/>
        <end position="143"/>
    </location>
</feature>
<evidence type="ECO:0000256" key="15">
    <source>
        <dbReference type="PIRSR" id="PIRSR601382-1"/>
    </source>
</evidence>
<dbReference type="Gene3D" id="1.50.10.10">
    <property type="match status" value="1"/>
</dbReference>
<comment type="pathway">
    <text evidence="2">Protein modification; protein glycosylation.</text>
</comment>
<keyword evidence="8 20" id="KW-0472">Membrane</keyword>
<dbReference type="GO" id="GO:0005783">
    <property type="term" value="C:endoplasmic reticulum"/>
    <property type="evidence" value="ECO:0007669"/>
    <property type="project" value="TreeGrafter"/>
</dbReference>
<keyword evidence="10 18" id="KW-0326">Glycosidase</keyword>
<keyword evidence="4 20" id="KW-0812">Transmembrane</keyword>
<comment type="caution">
    <text evidence="21">The sequence shown here is derived from an EMBL/GenBank/DDBJ whole genome shotgun (WGS) entry which is preliminary data.</text>
</comment>
<accession>A0A6A4VU69</accession>
<feature type="active site" evidence="15">
    <location>
        <position position="541"/>
    </location>
</feature>
<evidence type="ECO:0000256" key="3">
    <source>
        <dbReference type="ARBA" id="ARBA00007658"/>
    </source>
</evidence>
<evidence type="ECO:0000313" key="21">
    <source>
        <dbReference type="EMBL" id="KAF0296489.1"/>
    </source>
</evidence>
<evidence type="ECO:0000256" key="6">
    <source>
        <dbReference type="ARBA" id="ARBA00022837"/>
    </source>
</evidence>
<dbReference type="GO" id="GO:0005509">
    <property type="term" value="F:calcium ion binding"/>
    <property type="evidence" value="ECO:0007669"/>
    <property type="project" value="InterPro"/>
</dbReference>
<comment type="subcellular location">
    <subcellularLocation>
        <location evidence="14">Endomembrane system</location>
        <topology evidence="14">Single-pass type II membrane protein</topology>
    </subcellularLocation>
</comment>
<dbReference type="PANTHER" id="PTHR11742">
    <property type="entry name" value="MANNOSYL-OLIGOSACCHARIDE ALPHA-1,2-MANNOSIDASE-RELATED"/>
    <property type="match status" value="1"/>
</dbReference>
<feature type="disulfide bond" evidence="17">
    <location>
        <begin position="470"/>
        <end position="502"/>
    </location>
</feature>
<reference evidence="21 22" key="1">
    <citation type="submission" date="2019-07" db="EMBL/GenBank/DDBJ databases">
        <title>Draft genome assembly of a fouling barnacle, Amphibalanus amphitrite (Darwin, 1854): The first reference genome for Thecostraca.</title>
        <authorList>
            <person name="Kim W."/>
        </authorList>
    </citation>
    <scope>NUCLEOTIDE SEQUENCE [LARGE SCALE GENOMIC DNA]</scope>
    <source>
        <strain evidence="21">SNU_AA5</strain>
        <tissue evidence="21">Soma without cirri and trophi</tissue>
    </source>
</reference>
<evidence type="ECO:0000256" key="16">
    <source>
        <dbReference type="PIRSR" id="PIRSR601382-2"/>
    </source>
</evidence>
<evidence type="ECO:0000256" key="20">
    <source>
        <dbReference type="SAM" id="Phobius"/>
    </source>
</evidence>
<dbReference type="InterPro" id="IPR036026">
    <property type="entry name" value="Seven-hairpin_glycosidases"/>
</dbReference>
<evidence type="ECO:0000256" key="13">
    <source>
        <dbReference type="ARBA" id="ARBA00054774"/>
    </source>
</evidence>